<dbReference type="Proteomes" id="UP000186905">
    <property type="component" value="Unassembled WGS sequence"/>
</dbReference>
<comment type="caution">
    <text evidence="2">The sequence shown here is derived from an EMBL/GenBank/DDBJ whole genome shotgun (WGS) entry which is preliminary data.</text>
</comment>
<name>A0A1Q9GS30_9GAMM</name>
<organism evidence="2 3">
    <name type="scientific">Photobacterium proteolyticum</name>
    <dbReference type="NCBI Taxonomy" id="1903952"/>
    <lineage>
        <taxon>Bacteria</taxon>
        <taxon>Pseudomonadati</taxon>
        <taxon>Pseudomonadota</taxon>
        <taxon>Gammaproteobacteria</taxon>
        <taxon>Vibrionales</taxon>
        <taxon>Vibrionaceae</taxon>
        <taxon>Photobacterium</taxon>
    </lineage>
</organism>
<gene>
    <name evidence="2" type="ORF">BIT28_07400</name>
</gene>
<accession>A0A1Q9GS30</accession>
<evidence type="ECO:0008006" key="4">
    <source>
        <dbReference type="Google" id="ProtNLM"/>
    </source>
</evidence>
<dbReference type="RefSeq" id="WP_075763574.1">
    <property type="nucleotide sequence ID" value="NZ_MJIL01000066.1"/>
</dbReference>
<dbReference type="AlphaFoldDB" id="A0A1Q9GS30"/>
<feature type="region of interest" description="Disordered" evidence="1">
    <location>
        <begin position="23"/>
        <end position="49"/>
    </location>
</feature>
<dbReference type="EMBL" id="MJIL01000066">
    <property type="protein sequence ID" value="OLQ77458.1"/>
    <property type="molecule type" value="Genomic_DNA"/>
</dbReference>
<protein>
    <recommendedName>
        <fullName evidence="4">AlpA family phage regulatory protein</fullName>
    </recommendedName>
</protein>
<evidence type="ECO:0000313" key="2">
    <source>
        <dbReference type="EMBL" id="OLQ77458.1"/>
    </source>
</evidence>
<evidence type="ECO:0000256" key="1">
    <source>
        <dbReference type="SAM" id="MobiDB-lite"/>
    </source>
</evidence>
<reference evidence="2 3" key="1">
    <citation type="submission" date="2016-09" db="EMBL/GenBank/DDBJ databases">
        <title>Photobacterium proteolyticum sp. nov. a protease producing bacterium isolated from ocean sediments of Laizhou Bay.</title>
        <authorList>
            <person name="Li Y."/>
        </authorList>
    </citation>
    <scope>NUCLEOTIDE SEQUENCE [LARGE SCALE GENOMIC DNA]</scope>
    <source>
        <strain evidence="2 3">13-12</strain>
    </source>
</reference>
<sequence>MYNYTNYPTVDVTYCVKSDINVTPSQTKSEDNQSSLPKPSQPVTTLDEQSSLQLISHKEVLEMFQISSKATIYKWRQNRGFPDPVTLMPLRWLRSAVEEWKEGIGGCGR</sequence>
<evidence type="ECO:0000313" key="3">
    <source>
        <dbReference type="Proteomes" id="UP000186905"/>
    </source>
</evidence>
<proteinExistence type="predicted"/>
<keyword evidence="3" id="KW-1185">Reference proteome</keyword>
<dbReference type="OrthoDB" id="5816249at2"/>